<sequence>MYSSQSIYDDKCCTVGIQQRQHILHFRVCPCKHLNPCIHLNPFHI</sequence>
<accession>A0A3L6DI05</accession>
<evidence type="ECO:0000313" key="1">
    <source>
        <dbReference type="EMBL" id="PWZ07121.1"/>
    </source>
</evidence>
<evidence type="ECO:0000313" key="2">
    <source>
        <dbReference type="Proteomes" id="UP000251960"/>
    </source>
</evidence>
<dbReference type="Proteomes" id="UP000251960">
    <property type="component" value="Chromosome 9"/>
</dbReference>
<reference evidence="1 2" key="1">
    <citation type="journal article" date="2018" name="Nat. Genet.">
        <title>Extensive intraspecific gene order and gene structural variations between Mo17 and other maize genomes.</title>
        <authorList>
            <person name="Sun S."/>
            <person name="Zhou Y."/>
            <person name="Chen J."/>
            <person name="Shi J."/>
            <person name="Zhao H."/>
            <person name="Zhao H."/>
            <person name="Song W."/>
            <person name="Zhang M."/>
            <person name="Cui Y."/>
            <person name="Dong X."/>
            <person name="Liu H."/>
            <person name="Ma X."/>
            <person name="Jiao Y."/>
            <person name="Wang B."/>
            <person name="Wei X."/>
            <person name="Stein J.C."/>
            <person name="Glaubitz J.C."/>
            <person name="Lu F."/>
            <person name="Yu G."/>
            <person name="Liang C."/>
            <person name="Fengler K."/>
            <person name="Li B."/>
            <person name="Rafalski A."/>
            <person name="Schnable P.S."/>
            <person name="Ware D.H."/>
            <person name="Buckler E.S."/>
            <person name="Lai J."/>
        </authorList>
    </citation>
    <scope>NUCLEOTIDE SEQUENCE [LARGE SCALE GENOMIC DNA]</scope>
    <source>
        <strain evidence="2">cv. Missouri 17</strain>
        <tissue evidence="1">Seedling</tissue>
    </source>
</reference>
<comment type="caution">
    <text evidence="1">The sequence shown here is derived from an EMBL/GenBank/DDBJ whole genome shotgun (WGS) entry which is preliminary data.</text>
</comment>
<dbReference type="AlphaFoldDB" id="A0A3L6DI05"/>
<gene>
    <name evidence="1" type="ORF">Zm00014a_040306</name>
</gene>
<name>A0A3L6DI05_MAIZE</name>
<organism evidence="1 2">
    <name type="scientific">Zea mays</name>
    <name type="common">Maize</name>
    <dbReference type="NCBI Taxonomy" id="4577"/>
    <lineage>
        <taxon>Eukaryota</taxon>
        <taxon>Viridiplantae</taxon>
        <taxon>Streptophyta</taxon>
        <taxon>Embryophyta</taxon>
        <taxon>Tracheophyta</taxon>
        <taxon>Spermatophyta</taxon>
        <taxon>Magnoliopsida</taxon>
        <taxon>Liliopsida</taxon>
        <taxon>Poales</taxon>
        <taxon>Poaceae</taxon>
        <taxon>PACMAD clade</taxon>
        <taxon>Panicoideae</taxon>
        <taxon>Andropogonodae</taxon>
        <taxon>Andropogoneae</taxon>
        <taxon>Tripsacinae</taxon>
        <taxon>Zea</taxon>
    </lineage>
</organism>
<protein>
    <submittedName>
        <fullName evidence="1">Uncharacterized protein</fullName>
    </submittedName>
</protein>
<dbReference type="EMBL" id="NCVQ01000010">
    <property type="protein sequence ID" value="PWZ07121.1"/>
    <property type="molecule type" value="Genomic_DNA"/>
</dbReference>
<proteinExistence type="predicted"/>